<protein>
    <submittedName>
        <fullName evidence="2">Uncharacterized protein</fullName>
    </submittedName>
</protein>
<feature type="coiled-coil region" evidence="1">
    <location>
        <begin position="13"/>
        <end position="99"/>
    </location>
</feature>
<proteinExistence type="predicted"/>
<keyword evidence="1" id="KW-0175">Coiled coil</keyword>
<reference evidence="2 3" key="1">
    <citation type="submission" date="2019-01" db="EMBL/GenBank/DDBJ databases">
        <title>Complete genome sequence of Campylobacter bacteriophage CP20.</title>
        <authorList>
            <person name="Connerton I.F."/>
        </authorList>
    </citation>
    <scope>NUCLEOTIDE SEQUENCE [LARGE SCALE GENOMIC DNA]</scope>
</reference>
<dbReference type="Gene3D" id="1.20.1050.20">
    <property type="entry name" value="STAT transcription factor, all-alpha domain"/>
    <property type="match status" value="1"/>
</dbReference>
<sequence length="140" mass="15935">MTFKDYLNNITINEALKTDASAIEELRNRYQEVAKKKDELQAEISKLEATQTTAYFKLGGLAAQIAPDNVDNEKLNKGLEQYDSEIANIEKKLEPLYKKRESLLDELKKISRVANNLVTRNAKKAGVSPLNYVFKHNLSF</sequence>
<name>A0A410T7C2_9CAUD</name>
<evidence type="ECO:0000313" key="3">
    <source>
        <dbReference type="Proteomes" id="UP000290538"/>
    </source>
</evidence>
<dbReference type="EMBL" id="MK408758">
    <property type="protein sequence ID" value="QAU04869.1"/>
    <property type="molecule type" value="Genomic_DNA"/>
</dbReference>
<accession>A0A410T7C2</accession>
<dbReference type="Proteomes" id="UP000290538">
    <property type="component" value="Segment"/>
</dbReference>
<evidence type="ECO:0000256" key="1">
    <source>
        <dbReference type="SAM" id="Coils"/>
    </source>
</evidence>
<evidence type="ECO:0000313" key="2">
    <source>
        <dbReference type="EMBL" id="QAU04869.1"/>
    </source>
</evidence>
<organism evidence="2 3">
    <name type="scientific">Campylobacter phage CP20</name>
    <dbReference type="NCBI Taxonomy" id="2506428"/>
    <lineage>
        <taxon>Viruses</taxon>
        <taxon>Duplodnaviria</taxon>
        <taxon>Heunggongvirae</taxon>
        <taxon>Uroviricota</taxon>
        <taxon>Caudoviricetes</taxon>
        <taxon>Connertonviridae</taxon>
        <taxon>Firehammervirus</taxon>
        <taxon>Firehammervirus CPt10</taxon>
    </lineage>
</organism>